<dbReference type="EMBL" id="MK482084">
    <property type="protein sequence ID" value="QFC18073.1"/>
    <property type="molecule type" value="Genomic_DNA"/>
</dbReference>
<name>A0A5P4S7W0_VIBPH</name>
<proteinExistence type="predicted"/>
<protein>
    <submittedName>
        <fullName evidence="1">WavE</fullName>
    </submittedName>
</protein>
<organism evidence="1">
    <name type="scientific">Vibrio parahaemolyticus</name>
    <dbReference type="NCBI Taxonomy" id="670"/>
    <lineage>
        <taxon>Bacteria</taxon>
        <taxon>Pseudomonadati</taxon>
        <taxon>Pseudomonadota</taxon>
        <taxon>Gammaproteobacteria</taxon>
        <taxon>Vibrionales</taxon>
        <taxon>Vibrionaceae</taxon>
        <taxon>Vibrio</taxon>
    </lineage>
</organism>
<sequence>MDIIIQGPTSFFREKKYTDFLLGLCENVSVEKIIISTTNNFDCIFPNAKIQSSVYPDPGADIGDFSKPLNLKRYFYGVHNALKATNSDDVLIIRSDIIFDLGKLLSIYKQQDGVTYITDVTTKSQFIKDSWDGHFCDWMYAAKRDVLIDVFENYDYDNIISNMPISKGSIYPLSPERFIKRKIDETTNLKYELIPNQSISMMCLKEGYEKIPFGINKKYMIAEFEFKYLRRFSKNKVIRLILKPILKIYYNVFR</sequence>
<accession>A0A5P4S7W0</accession>
<dbReference type="AlphaFoldDB" id="A0A5P4S7W0"/>
<evidence type="ECO:0000313" key="1">
    <source>
        <dbReference type="EMBL" id="QFC18073.1"/>
    </source>
</evidence>
<gene>
    <name evidence="1" type="primary">wavE</name>
</gene>
<reference evidence="1" key="1">
    <citation type="journal article" date="2019" name="Int. J. Food Microbiol.">
        <title>Developing a novel molecular serotyping system based on capsular polysaccharide synthesis gene clusters of Vibrio parahaemolyticus.</title>
        <authorList>
            <person name="Pang Y."/>
            <person name="Guo X."/>
            <person name="Tian X."/>
            <person name="Liu F."/>
            <person name="Wang L."/>
            <person name="Wu J."/>
            <person name="Zhang S."/>
            <person name="Li S."/>
            <person name="Liu B."/>
        </authorList>
    </citation>
    <scope>NUCLEOTIDE SEQUENCE</scope>
    <source>
        <strain evidence="1">G3563</strain>
    </source>
</reference>